<dbReference type="EMBL" id="CAJOBJ010043111">
    <property type="protein sequence ID" value="CAF4336564.1"/>
    <property type="molecule type" value="Genomic_DNA"/>
</dbReference>
<dbReference type="Proteomes" id="UP000681720">
    <property type="component" value="Unassembled WGS sequence"/>
</dbReference>
<sequence length="102" mass="11830">NHRKKSAEIAELICPDINIIPSANNIVENILIETMNKKSNMQCCECNYQDSVTEGDDDNDDDDDDDDDDGIYIREENKRSKINLLCHKYILSYLTKFRELIT</sequence>
<feature type="compositionally biased region" description="Acidic residues" evidence="1">
    <location>
        <begin position="53"/>
        <end position="70"/>
    </location>
</feature>
<proteinExistence type="predicted"/>
<dbReference type="AlphaFoldDB" id="A0A8S2UHV8"/>
<feature type="non-terminal residue" evidence="2">
    <location>
        <position position="102"/>
    </location>
</feature>
<gene>
    <name evidence="2" type="ORF">GIL414_LOCUS27364</name>
</gene>
<reference evidence="2" key="1">
    <citation type="submission" date="2021-02" db="EMBL/GenBank/DDBJ databases">
        <authorList>
            <person name="Nowell W R."/>
        </authorList>
    </citation>
    <scope>NUCLEOTIDE SEQUENCE</scope>
</reference>
<evidence type="ECO:0000313" key="3">
    <source>
        <dbReference type="Proteomes" id="UP000681720"/>
    </source>
</evidence>
<evidence type="ECO:0000313" key="2">
    <source>
        <dbReference type="EMBL" id="CAF4336564.1"/>
    </source>
</evidence>
<protein>
    <submittedName>
        <fullName evidence="2">Uncharacterized protein</fullName>
    </submittedName>
</protein>
<name>A0A8S2UHV8_9BILA</name>
<accession>A0A8S2UHV8</accession>
<comment type="caution">
    <text evidence="2">The sequence shown here is derived from an EMBL/GenBank/DDBJ whole genome shotgun (WGS) entry which is preliminary data.</text>
</comment>
<evidence type="ECO:0000256" key="1">
    <source>
        <dbReference type="SAM" id="MobiDB-lite"/>
    </source>
</evidence>
<feature type="non-terminal residue" evidence="2">
    <location>
        <position position="1"/>
    </location>
</feature>
<feature type="region of interest" description="Disordered" evidence="1">
    <location>
        <begin position="52"/>
        <end position="72"/>
    </location>
</feature>
<organism evidence="2 3">
    <name type="scientific">Rotaria magnacalcarata</name>
    <dbReference type="NCBI Taxonomy" id="392030"/>
    <lineage>
        <taxon>Eukaryota</taxon>
        <taxon>Metazoa</taxon>
        <taxon>Spiralia</taxon>
        <taxon>Gnathifera</taxon>
        <taxon>Rotifera</taxon>
        <taxon>Eurotatoria</taxon>
        <taxon>Bdelloidea</taxon>
        <taxon>Philodinida</taxon>
        <taxon>Philodinidae</taxon>
        <taxon>Rotaria</taxon>
    </lineage>
</organism>